<sequence length="87" mass="9758">MSCRLFDDKYAVAELRKFVIEIEIGRTFEIVQYGKEAPLKTMPRDLCKTIGGVSMRAVHVPKAGSQWFTGVYLGGELLLSDGMNRMS</sequence>
<protein>
    <submittedName>
        <fullName evidence="1">Uncharacterized protein</fullName>
    </submittedName>
</protein>
<name>A0A1Q9CHU0_SYMMI</name>
<evidence type="ECO:0000313" key="1">
    <source>
        <dbReference type="EMBL" id="OLP82499.1"/>
    </source>
</evidence>
<dbReference type="EMBL" id="LSRX01001187">
    <property type="protein sequence ID" value="OLP82499.1"/>
    <property type="molecule type" value="Genomic_DNA"/>
</dbReference>
<evidence type="ECO:0000313" key="2">
    <source>
        <dbReference type="Proteomes" id="UP000186817"/>
    </source>
</evidence>
<dbReference type="Proteomes" id="UP000186817">
    <property type="component" value="Unassembled WGS sequence"/>
</dbReference>
<comment type="caution">
    <text evidence="1">The sequence shown here is derived from an EMBL/GenBank/DDBJ whole genome shotgun (WGS) entry which is preliminary data.</text>
</comment>
<keyword evidence="2" id="KW-1185">Reference proteome</keyword>
<gene>
    <name evidence="1" type="ORF">AK812_SmicGene36839</name>
</gene>
<organism evidence="1 2">
    <name type="scientific">Symbiodinium microadriaticum</name>
    <name type="common">Dinoflagellate</name>
    <name type="synonym">Zooxanthella microadriatica</name>
    <dbReference type="NCBI Taxonomy" id="2951"/>
    <lineage>
        <taxon>Eukaryota</taxon>
        <taxon>Sar</taxon>
        <taxon>Alveolata</taxon>
        <taxon>Dinophyceae</taxon>
        <taxon>Suessiales</taxon>
        <taxon>Symbiodiniaceae</taxon>
        <taxon>Symbiodinium</taxon>
    </lineage>
</organism>
<reference evidence="1 2" key="1">
    <citation type="submission" date="2016-02" db="EMBL/GenBank/DDBJ databases">
        <title>Genome analysis of coral dinoflagellate symbionts highlights evolutionary adaptations to a symbiotic lifestyle.</title>
        <authorList>
            <person name="Aranda M."/>
            <person name="Li Y."/>
            <person name="Liew Y.J."/>
            <person name="Baumgarten S."/>
            <person name="Simakov O."/>
            <person name="Wilson M."/>
            <person name="Piel J."/>
            <person name="Ashoor H."/>
            <person name="Bougouffa S."/>
            <person name="Bajic V.B."/>
            <person name="Ryu T."/>
            <person name="Ravasi T."/>
            <person name="Bayer T."/>
            <person name="Micklem G."/>
            <person name="Kim H."/>
            <person name="Bhak J."/>
            <person name="Lajeunesse T.C."/>
            <person name="Voolstra C.R."/>
        </authorList>
    </citation>
    <scope>NUCLEOTIDE SEQUENCE [LARGE SCALE GENOMIC DNA]</scope>
    <source>
        <strain evidence="1 2">CCMP2467</strain>
    </source>
</reference>
<accession>A0A1Q9CHU0</accession>
<proteinExistence type="predicted"/>
<dbReference type="AlphaFoldDB" id="A0A1Q9CHU0"/>